<dbReference type="EMBL" id="JAATIQ010000277">
    <property type="protein sequence ID" value="KAF4365086.1"/>
    <property type="molecule type" value="Genomic_DNA"/>
</dbReference>
<keyword evidence="1" id="KW-0732">Signal</keyword>
<evidence type="ECO:0000256" key="1">
    <source>
        <dbReference type="SAM" id="SignalP"/>
    </source>
</evidence>
<sequence>MGLKMSVVFVMCVLMLGASMVAEAQLLNGIVGPLLGLIRVQGTIFCTANGRVNGTSTPVFSNAVVQLECNGNVVSSTTTNNGGMFSMVLDPVQFLLSSLQSECKLVVNTPLSSCNATLPSVGALISSLQSIGSIVSGLLHINNFVPTGFNFIQTLN</sequence>
<dbReference type="Pfam" id="PF01190">
    <property type="entry name" value="Pollen_Ole_e_1"/>
    <property type="match status" value="1"/>
</dbReference>
<reference evidence="2 3" key="1">
    <citation type="journal article" date="2020" name="bioRxiv">
        <title>Sequence and annotation of 42 cannabis genomes reveals extensive copy number variation in cannabinoid synthesis and pathogen resistance genes.</title>
        <authorList>
            <person name="Mckernan K.J."/>
            <person name="Helbert Y."/>
            <person name="Kane L.T."/>
            <person name="Ebling H."/>
            <person name="Zhang L."/>
            <person name="Liu B."/>
            <person name="Eaton Z."/>
            <person name="Mclaughlin S."/>
            <person name="Kingan S."/>
            <person name="Baybayan P."/>
            <person name="Concepcion G."/>
            <person name="Jordan M."/>
            <person name="Riva A."/>
            <person name="Barbazuk W."/>
            <person name="Harkins T."/>
        </authorList>
    </citation>
    <scope>NUCLEOTIDE SEQUENCE [LARGE SCALE GENOMIC DNA]</scope>
    <source>
        <strain evidence="3">cv. Jamaican Lion 4</strain>
        <tissue evidence="2">Leaf</tissue>
    </source>
</reference>
<dbReference type="Proteomes" id="UP000583929">
    <property type="component" value="Unassembled WGS sequence"/>
</dbReference>
<dbReference type="AlphaFoldDB" id="A0A7J6F3A3"/>
<name>A0A7J6F3A3_CANSA</name>
<protein>
    <recommendedName>
        <fullName evidence="4">Phylloplanin</fullName>
    </recommendedName>
</protein>
<dbReference type="PANTHER" id="PTHR34458">
    <property type="entry name" value="POLLEN OLE E 1 ALLERGEN AND EXTENSIN FAMILY PROTEIN-RELATED"/>
    <property type="match status" value="1"/>
</dbReference>
<organism evidence="2 3">
    <name type="scientific">Cannabis sativa</name>
    <name type="common">Hemp</name>
    <name type="synonym">Marijuana</name>
    <dbReference type="NCBI Taxonomy" id="3483"/>
    <lineage>
        <taxon>Eukaryota</taxon>
        <taxon>Viridiplantae</taxon>
        <taxon>Streptophyta</taxon>
        <taxon>Embryophyta</taxon>
        <taxon>Tracheophyta</taxon>
        <taxon>Spermatophyta</taxon>
        <taxon>Magnoliopsida</taxon>
        <taxon>eudicotyledons</taxon>
        <taxon>Gunneridae</taxon>
        <taxon>Pentapetalae</taxon>
        <taxon>rosids</taxon>
        <taxon>fabids</taxon>
        <taxon>Rosales</taxon>
        <taxon>Cannabaceae</taxon>
        <taxon>Cannabis</taxon>
    </lineage>
</organism>
<keyword evidence="3" id="KW-1185">Reference proteome</keyword>
<feature type="chain" id="PRO_5029614089" description="Phylloplanin" evidence="1">
    <location>
        <begin position="25"/>
        <end position="156"/>
    </location>
</feature>
<evidence type="ECO:0000313" key="3">
    <source>
        <dbReference type="Proteomes" id="UP000583929"/>
    </source>
</evidence>
<comment type="caution">
    <text evidence="2">The sequence shown here is derived from an EMBL/GenBank/DDBJ whole genome shotgun (WGS) entry which is preliminary data.</text>
</comment>
<feature type="signal peptide" evidence="1">
    <location>
        <begin position="1"/>
        <end position="24"/>
    </location>
</feature>
<evidence type="ECO:0008006" key="4">
    <source>
        <dbReference type="Google" id="ProtNLM"/>
    </source>
</evidence>
<proteinExistence type="predicted"/>
<evidence type="ECO:0000313" key="2">
    <source>
        <dbReference type="EMBL" id="KAF4365086.1"/>
    </source>
</evidence>
<accession>A0A7J6F3A3</accession>
<gene>
    <name evidence="2" type="ORF">G4B88_018266</name>
</gene>
<dbReference type="InterPro" id="IPR040404">
    <property type="entry name" value="Phylloplanin-like"/>
</dbReference>
<dbReference type="PANTHER" id="PTHR34458:SF5">
    <property type="entry name" value="POLLEN OLE E 1 ALLERGEN AND EXTENSIN FAMILY PROTEIN"/>
    <property type="match status" value="1"/>
</dbReference>